<dbReference type="InterPro" id="IPR035965">
    <property type="entry name" value="PAS-like_dom_sf"/>
</dbReference>
<keyword evidence="8" id="KW-0418">Kinase</keyword>
<gene>
    <name evidence="18" type="ORF">E5162_13985</name>
</gene>
<dbReference type="AlphaFoldDB" id="A0A4S2H8L0"/>
<evidence type="ECO:0000259" key="16">
    <source>
        <dbReference type="PROSITE" id="PS50112"/>
    </source>
</evidence>
<dbReference type="OrthoDB" id="9774458at2"/>
<dbReference type="InterPro" id="IPR013767">
    <property type="entry name" value="PAS_fold"/>
</dbReference>
<evidence type="ECO:0000256" key="11">
    <source>
        <dbReference type="ARBA" id="ARBA00023136"/>
    </source>
</evidence>
<keyword evidence="5" id="KW-0597">Phosphoprotein</keyword>
<keyword evidence="4" id="KW-1003">Cell membrane</keyword>
<keyword evidence="14" id="KW-0812">Transmembrane</keyword>
<keyword evidence="12" id="KW-0175">Coiled coil</keyword>
<dbReference type="SMART" id="SM00387">
    <property type="entry name" value="HATPase_c"/>
    <property type="match status" value="1"/>
</dbReference>
<dbReference type="InterPro" id="IPR004358">
    <property type="entry name" value="Sig_transdc_His_kin-like_C"/>
</dbReference>
<accession>A0A4S2H8L0</accession>
<comment type="caution">
    <text evidence="18">The sequence shown here is derived from an EMBL/GenBank/DDBJ whole genome shotgun (WGS) entry which is preliminary data.</text>
</comment>
<evidence type="ECO:0000256" key="5">
    <source>
        <dbReference type="ARBA" id="ARBA00022553"/>
    </source>
</evidence>
<evidence type="ECO:0000256" key="14">
    <source>
        <dbReference type="SAM" id="Phobius"/>
    </source>
</evidence>
<comment type="catalytic activity">
    <reaction evidence="1">
        <text>ATP + protein L-histidine = ADP + protein N-phospho-L-histidine.</text>
        <dbReference type="EC" id="2.7.13.3"/>
    </reaction>
</comment>
<dbReference type="GO" id="GO:0006355">
    <property type="term" value="P:regulation of DNA-templated transcription"/>
    <property type="evidence" value="ECO:0007669"/>
    <property type="project" value="InterPro"/>
</dbReference>
<dbReference type="Gene3D" id="1.10.287.130">
    <property type="match status" value="1"/>
</dbReference>
<keyword evidence="7" id="KW-0547">Nucleotide-binding</keyword>
<sequence length="848" mass="91973">MTEARLRSASASADGSVGMTEQARPMRGGLTPRRVLFAVIAFSMIFGAIIAFKLQQEWADTVEEAEGTQARTAAFLAERVSGRLAEVRGALAFAAADLSTAEADRIEDVARIRLQTLTESSLISGAALLLPGGSVVRSPDTQADIREAAEAALASPTGVATLLGPPSSIVMGSGVPLPTGQVGALVVWVDPAAILPENRPDQISILASAEGRTLALQPPVQLRGAPFAAERFGLSTERILRVAGQGGAISGARMGEQDRILGVAALADAPIQTYSLGPPAIDQTGWRRTLIFYLLMFLGPLFAAVALCALLLIQMGKLKTIQAQLEDSERRFRLAIEGARCGVWDWDLSTDDVFITESFARMVGRKGASIISGPEFLSLLDPEDRGRVRTALRGALKSGEVNLEARANSIALWMQMRGRPMVSERGDARRIMGVAIDITERKGAQARVAAAESRLRAALESMNESFVLWDSKRRLVLWNRKFREFFDLDEHALKAGMAYDDAEAAAGKAILAVHSDARENATYEMELKDGRWLHYSQRVTNDGGLVSVGADITALKRHEATLKANDRQLRQSVDSLKRSQERIQELAHSYEEEKIRAEQANRSKSEFLANMSHELRTPLNAINGFSEMMIQNIFGPLGHERYTEYANDIYNSGQHLLSLINDILDMSKIEAGKMVLSAEPVVPMDLIEQCLRLVSARAAEKNINIVLEGEDLPEIEADPRAIKQVLLNLLSNAVKFTPEDGRVTVRGFNAVDGVVLQISDTGIGIPEEDLPRLGRPFEQIEAHHSRKHEGSGLGLALSKSLVELHGGTLRIDSTLGKGTTVSFTLPAQLPDEASGEHGAFHLNANAAE</sequence>
<evidence type="ECO:0000313" key="19">
    <source>
        <dbReference type="Proteomes" id="UP000305451"/>
    </source>
</evidence>
<dbReference type="InterPro" id="IPR000700">
    <property type="entry name" value="PAS-assoc_C"/>
</dbReference>
<evidence type="ECO:0000256" key="7">
    <source>
        <dbReference type="ARBA" id="ARBA00022741"/>
    </source>
</evidence>
<evidence type="ECO:0000256" key="8">
    <source>
        <dbReference type="ARBA" id="ARBA00022777"/>
    </source>
</evidence>
<keyword evidence="6" id="KW-0808">Transferase</keyword>
<comment type="subcellular location">
    <subcellularLocation>
        <location evidence="2">Cell membrane</location>
    </subcellularLocation>
</comment>
<dbReference type="PRINTS" id="PR00344">
    <property type="entry name" value="BCTRLSENSOR"/>
</dbReference>
<dbReference type="InterPro" id="IPR000014">
    <property type="entry name" value="PAS"/>
</dbReference>
<dbReference type="PROSITE" id="PS50113">
    <property type="entry name" value="PAC"/>
    <property type="match status" value="1"/>
</dbReference>
<dbReference type="InterPro" id="IPR003661">
    <property type="entry name" value="HisK_dim/P_dom"/>
</dbReference>
<dbReference type="Pfam" id="PF00512">
    <property type="entry name" value="HisKA"/>
    <property type="match status" value="1"/>
</dbReference>
<evidence type="ECO:0000256" key="12">
    <source>
        <dbReference type="SAM" id="Coils"/>
    </source>
</evidence>
<dbReference type="GO" id="GO:0005886">
    <property type="term" value="C:plasma membrane"/>
    <property type="evidence" value="ECO:0007669"/>
    <property type="project" value="UniProtKB-SubCell"/>
</dbReference>
<dbReference type="SUPFAM" id="SSF47384">
    <property type="entry name" value="Homodimeric domain of signal transducing histidine kinase"/>
    <property type="match status" value="1"/>
</dbReference>
<dbReference type="NCBIfam" id="TIGR00229">
    <property type="entry name" value="sensory_box"/>
    <property type="match status" value="1"/>
</dbReference>
<evidence type="ECO:0000256" key="3">
    <source>
        <dbReference type="ARBA" id="ARBA00012438"/>
    </source>
</evidence>
<dbReference type="GO" id="GO:0005524">
    <property type="term" value="F:ATP binding"/>
    <property type="evidence" value="ECO:0007669"/>
    <property type="project" value="UniProtKB-KW"/>
</dbReference>
<dbReference type="SMART" id="SM00388">
    <property type="entry name" value="HisKA"/>
    <property type="match status" value="1"/>
</dbReference>
<keyword evidence="10" id="KW-0902">Two-component regulatory system</keyword>
<dbReference type="SUPFAM" id="SSF55874">
    <property type="entry name" value="ATPase domain of HSP90 chaperone/DNA topoisomerase II/histidine kinase"/>
    <property type="match status" value="1"/>
</dbReference>
<dbReference type="InterPro" id="IPR005467">
    <property type="entry name" value="His_kinase_dom"/>
</dbReference>
<keyword evidence="11 14" id="KW-0472">Membrane</keyword>
<dbReference type="InterPro" id="IPR036890">
    <property type="entry name" value="HATPase_C_sf"/>
</dbReference>
<dbReference type="PANTHER" id="PTHR43047">
    <property type="entry name" value="TWO-COMPONENT HISTIDINE PROTEIN KINASE"/>
    <property type="match status" value="1"/>
</dbReference>
<feature type="domain" description="PAC" evidence="17">
    <location>
        <begin position="397"/>
        <end position="450"/>
    </location>
</feature>
<keyword evidence="19" id="KW-1185">Reference proteome</keyword>
<evidence type="ECO:0000256" key="9">
    <source>
        <dbReference type="ARBA" id="ARBA00022840"/>
    </source>
</evidence>
<evidence type="ECO:0000256" key="1">
    <source>
        <dbReference type="ARBA" id="ARBA00000085"/>
    </source>
</evidence>
<feature type="transmembrane region" description="Helical" evidence="14">
    <location>
        <begin position="290"/>
        <end position="313"/>
    </location>
</feature>
<dbReference type="PROSITE" id="PS50112">
    <property type="entry name" value="PAS"/>
    <property type="match status" value="1"/>
</dbReference>
<feature type="domain" description="PAS" evidence="16">
    <location>
        <begin position="328"/>
        <end position="399"/>
    </location>
</feature>
<evidence type="ECO:0000256" key="2">
    <source>
        <dbReference type="ARBA" id="ARBA00004236"/>
    </source>
</evidence>
<dbReference type="Pfam" id="PF12860">
    <property type="entry name" value="PAS_7"/>
    <property type="match status" value="1"/>
</dbReference>
<evidence type="ECO:0000259" key="15">
    <source>
        <dbReference type="PROSITE" id="PS50109"/>
    </source>
</evidence>
<dbReference type="GO" id="GO:0000155">
    <property type="term" value="F:phosphorelay sensor kinase activity"/>
    <property type="evidence" value="ECO:0007669"/>
    <property type="project" value="InterPro"/>
</dbReference>
<dbReference type="Gene3D" id="3.30.565.10">
    <property type="entry name" value="Histidine kinase-like ATPase, C-terminal domain"/>
    <property type="match status" value="1"/>
</dbReference>
<dbReference type="CDD" id="cd00130">
    <property type="entry name" value="PAS"/>
    <property type="match status" value="1"/>
</dbReference>
<dbReference type="Gene3D" id="2.10.70.100">
    <property type="match status" value="1"/>
</dbReference>
<dbReference type="SUPFAM" id="SSF55785">
    <property type="entry name" value="PYP-like sensor domain (PAS domain)"/>
    <property type="match status" value="2"/>
</dbReference>
<keyword evidence="14" id="KW-1133">Transmembrane helix</keyword>
<keyword evidence="9" id="KW-0067">ATP-binding</keyword>
<dbReference type="EMBL" id="SRXV01000005">
    <property type="protein sequence ID" value="TGY91722.1"/>
    <property type="molecule type" value="Genomic_DNA"/>
</dbReference>
<name>A0A4S2H8L0_9PROT</name>
<dbReference type="CDD" id="cd00082">
    <property type="entry name" value="HisKA"/>
    <property type="match status" value="1"/>
</dbReference>
<feature type="transmembrane region" description="Helical" evidence="14">
    <location>
        <begin position="35"/>
        <end position="54"/>
    </location>
</feature>
<feature type="region of interest" description="Disordered" evidence="13">
    <location>
        <begin position="1"/>
        <end position="25"/>
    </location>
</feature>
<dbReference type="Pfam" id="PF02518">
    <property type="entry name" value="HATPase_c"/>
    <property type="match status" value="1"/>
</dbReference>
<dbReference type="Pfam" id="PF00989">
    <property type="entry name" value="PAS"/>
    <property type="match status" value="1"/>
</dbReference>
<dbReference type="InterPro" id="IPR003594">
    <property type="entry name" value="HATPase_dom"/>
</dbReference>
<evidence type="ECO:0000256" key="13">
    <source>
        <dbReference type="SAM" id="MobiDB-lite"/>
    </source>
</evidence>
<dbReference type="FunFam" id="3.30.565.10:FF:000023">
    <property type="entry name" value="PAS domain-containing sensor histidine kinase"/>
    <property type="match status" value="1"/>
</dbReference>
<dbReference type="PANTHER" id="PTHR43047:SF72">
    <property type="entry name" value="OSMOSENSING HISTIDINE PROTEIN KINASE SLN1"/>
    <property type="match status" value="1"/>
</dbReference>
<dbReference type="SMART" id="SM00091">
    <property type="entry name" value="PAS"/>
    <property type="match status" value="2"/>
</dbReference>
<evidence type="ECO:0000313" key="18">
    <source>
        <dbReference type="EMBL" id="TGY91722.1"/>
    </source>
</evidence>
<dbReference type="PROSITE" id="PS50109">
    <property type="entry name" value="HIS_KIN"/>
    <property type="match status" value="1"/>
</dbReference>
<proteinExistence type="predicted"/>
<feature type="coiled-coil region" evidence="12">
    <location>
        <begin position="573"/>
        <end position="603"/>
    </location>
</feature>
<evidence type="ECO:0000259" key="17">
    <source>
        <dbReference type="PROSITE" id="PS50113"/>
    </source>
</evidence>
<reference evidence="18 19" key="1">
    <citation type="journal article" date="2013" name="Int. J. Syst. Evol. Microbiol.">
        <title>Marinicauda pacifica gen. nov., sp. nov., a prosthecate alphaproteobacterium of the family Hyphomonadaceae isolated from deep seawater.</title>
        <authorList>
            <person name="Zhang X.Y."/>
            <person name="Li G.W."/>
            <person name="Wang C.S."/>
            <person name="Zhang Y.J."/>
            <person name="Xu X.W."/>
            <person name="Li H."/>
            <person name="Liu A."/>
            <person name="Liu C."/>
            <person name="Xie B.B."/>
            <person name="Qin Q.L."/>
            <person name="Xu Z."/>
            <person name="Chen X.L."/>
            <person name="Zhou B.C."/>
            <person name="Zhang Y.Z."/>
        </authorList>
    </citation>
    <scope>NUCLEOTIDE SEQUENCE [LARGE SCALE GENOMIC DNA]</scope>
    <source>
        <strain evidence="18 19">P-1 km-3</strain>
    </source>
</reference>
<evidence type="ECO:0000256" key="10">
    <source>
        <dbReference type="ARBA" id="ARBA00023012"/>
    </source>
</evidence>
<dbReference type="GO" id="GO:0009927">
    <property type="term" value="F:histidine phosphotransfer kinase activity"/>
    <property type="evidence" value="ECO:0007669"/>
    <property type="project" value="TreeGrafter"/>
</dbReference>
<evidence type="ECO:0000256" key="6">
    <source>
        <dbReference type="ARBA" id="ARBA00022679"/>
    </source>
</evidence>
<dbReference type="Gene3D" id="3.30.450.20">
    <property type="entry name" value="PAS domain"/>
    <property type="match status" value="2"/>
</dbReference>
<dbReference type="InterPro" id="IPR036097">
    <property type="entry name" value="HisK_dim/P_sf"/>
</dbReference>
<feature type="domain" description="Histidine kinase" evidence="15">
    <location>
        <begin position="610"/>
        <end position="829"/>
    </location>
</feature>
<organism evidence="18 19">
    <name type="scientific">Marinicauda pacifica</name>
    <dbReference type="NCBI Taxonomy" id="1133559"/>
    <lineage>
        <taxon>Bacteria</taxon>
        <taxon>Pseudomonadati</taxon>
        <taxon>Pseudomonadota</taxon>
        <taxon>Alphaproteobacteria</taxon>
        <taxon>Maricaulales</taxon>
        <taxon>Maricaulaceae</taxon>
        <taxon>Marinicauda</taxon>
    </lineage>
</organism>
<dbReference type="EC" id="2.7.13.3" evidence="3"/>
<evidence type="ECO:0000256" key="4">
    <source>
        <dbReference type="ARBA" id="ARBA00022475"/>
    </source>
</evidence>
<protein>
    <recommendedName>
        <fullName evidence="3">histidine kinase</fullName>
        <ecNumber evidence="3">2.7.13.3</ecNumber>
    </recommendedName>
</protein>
<dbReference type="CDD" id="cd16922">
    <property type="entry name" value="HATPase_EvgS-ArcB-TorS-like"/>
    <property type="match status" value="1"/>
</dbReference>
<dbReference type="Proteomes" id="UP000305451">
    <property type="component" value="Unassembled WGS sequence"/>
</dbReference>